<proteinExistence type="inferred from homology"/>
<dbReference type="InterPro" id="IPR004143">
    <property type="entry name" value="BPL_LPL_catalytic"/>
</dbReference>
<sequence>MMRRALQHIHISKPHNPIPYASAARIQDHFVRANLDYKLAASAAAPDAPASPPPPPTVLTMEMRPVYTFGRRHVDDPDAKRQIERLKTEAPGADCVITQRGGQVTFHGPGQLVAFPILDIKEYNLRTKWYIYALEHAAIATLTNDPFHLTSAQTTDNVGIWLSPTDKIGSVGVHLRRNISSHGVAVNLSTDLTWFEHIVACGLPDARAVSVRQRIGEERWQGLESEREGADMLEWFAGLYVDRLAEQLECGVEKVKLEDVYKE</sequence>
<reference evidence="7 8" key="1">
    <citation type="submission" date="2024-03" db="EMBL/GenBank/DDBJ databases">
        <title>Genome-scale model development and genomic sequencing of the oleaginous clade Lipomyces.</title>
        <authorList>
            <consortium name="Lawrence Berkeley National Laboratory"/>
            <person name="Czajka J.J."/>
            <person name="Han Y."/>
            <person name="Kim J."/>
            <person name="Mondo S.J."/>
            <person name="Hofstad B.A."/>
            <person name="Robles A."/>
            <person name="Haridas S."/>
            <person name="Riley R."/>
            <person name="LaButti K."/>
            <person name="Pangilinan J."/>
            <person name="Andreopoulos W."/>
            <person name="Lipzen A."/>
            <person name="Yan J."/>
            <person name="Wang M."/>
            <person name="Ng V."/>
            <person name="Grigoriev I.V."/>
            <person name="Spatafora J.W."/>
            <person name="Magnuson J.K."/>
            <person name="Baker S.E."/>
            <person name="Pomraning K.R."/>
        </authorList>
    </citation>
    <scope>NUCLEOTIDE SEQUENCE [LARGE SCALE GENOMIC DNA]</scope>
    <source>
        <strain evidence="7 8">Phaff 52-87</strain>
    </source>
</reference>
<evidence type="ECO:0000256" key="1">
    <source>
        <dbReference type="ARBA" id="ARBA00004821"/>
    </source>
</evidence>
<comment type="pathway">
    <text evidence="1">Protein modification; protein lipoylation via endogenous pathway; protein N(6)-(lipoyl)lysine from octanoyl-[acyl-carrier-protein]: step 1/2.</text>
</comment>
<evidence type="ECO:0000256" key="3">
    <source>
        <dbReference type="ARBA" id="ARBA00012334"/>
    </source>
</evidence>
<keyword evidence="8" id="KW-1185">Reference proteome</keyword>
<organism evidence="7 8">
    <name type="scientific">Myxozyma melibiosi</name>
    <dbReference type="NCBI Taxonomy" id="54550"/>
    <lineage>
        <taxon>Eukaryota</taxon>
        <taxon>Fungi</taxon>
        <taxon>Dikarya</taxon>
        <taxon>Ascomycota</taxon>
        <taxon>Saccharomycotina</taxon>
        <taxon>Lipomycetes</taxon>
        <taxon>Lipomycetales</taxon>
        <taxon>Lipomycetaceae</taxon>
        <taxon>Myxozyma</taxon>
    </lineage>
</organism>
<dbReference type="Proteomes" id="UP001498771">
    <property type="component" value="Unassembled WGS sequence"/>
</dbReference>
<feature type="domain" description="BPL/LPL catalytic" evidence="6">
    <location>
        <begin position="52"/>
        <end position="252"/>
    </location>
</feature>
<dbReference type="Pfam" id="PF21948">
    <property type="entry name" value="LplA-B_cat"/>
    <property type="match status" value="1"/>
</dbReference>
<comment type="caution">
    <text evidence="7">The sequence shown here is derived from an EMBL/GenBank/DDBJ whole genome shotgun (WGS) entry which is preliminary data.</text>
</comment>
<dbReference type="EMBL" id="JBBJBU010000002">
    <property type="protein sequence ID" value="KAK7206928.1"/>
    <property type="molecule type" value="Genomic_DNA"/>
</dbReference>
<dbReference type="InterPro" id="IPR000544">
    <property type="entry name" value="Octanoyltransferase"/>
</dbReference>
<gene>
    <name evidence="7" type="ORF">BZA70DRAFT_266322</name>
</gene>
<evidence type="ECO:0000313" key="7">
    <source>
        <dbReference type="EMBL" id="KAK7206928.1"/>
    </source>
</evidence>
<dbReference type="RefSeq" id="XP_064769961.1">
    <property type="nucleotide sequence ID" value="XM_064911019.1"/>
</dbReference>
<dbReference type="NCBIfam" id="TIGR00214">
    <property type="entry name" value="lipB"/>
    <property type="match status" value="1"/>
</dbReference>
<keyword evidence="5" id="KW-0012">Acyltransferase</keyword>
<dbReference type="PANTHER" id="PTHR10993:SF7">
    <property type="entry name" value="LIPOYLTRANSFERASE 2, MITOCHONDRIAL-RELATED"/>
    <property type="match status" value="1"/>
</dbReference>
<dbReference type="InterPro" id="IPR045864">
    <property type="entry name" value="aa-tRNA-synth_II/BPL/LPL"/>
</dbReference>
<dbReference type="SUPFAM" id="SSF55681">
    <property type="entry name" value="Class II aaRS and biotin synthetases"/>
    <property type="match status" value="1"/>
</dbReference>
<dbReference type="GeneID" id="90036531"/>
<evidence type="ECO:0000256" key="2">
    <source>
        <dbReference type="ARBA" id="ARBA00007907"/>
    </source>
</evidence>
<dbReference type="Gene3D" id="3.30.930.10">
    <property type="entry name" value="Bira Bifunctional Protein, Domain 2"/>
    <property type="match status" value="1"/>
</dbReference>
<dbReference type="EC" id="2.3.1.181" evidence="3"/>
<accession>A0ABR1FCY9</accession>
<evidence type="ECO:0000259" key="6">
    <source>
        <dbReference type="PROSITE" id="PS51733"/>
    </source>
</evidence>
<comment type="similarity">
    <text evidence="2">Belongs to the LipB family.</text>
</comment>
<name>A0ABR1FCY9_9ASCO</name>
<dbReference type="PANTHER" id="PTHR10993">
    <property type="entry name" value="OCTANOYLTRANSFERASE"/>
    <property type="match status" value="1"/>
</dbReference>
<protein>
    <recommendedName>
        <fullName evidence="3">lipoyl(octanoyl) transferase</fullName>
        <ecNumber evidence="3">2.3.1.181</ecNumber>
    </recommendedName>
</protein>
<dbReference type="PROSITE" id="PS51733">
    <property type="entry name" value="BPL_LPL_CATALYTIC"/>
    <property type="match status" value="1"/>
</dbReference>
<keyword evidence="4" id="KW-0808">Transferase</keyword>
<evidence type="ECO:0000256" key="5">
    <source>
        <dbReference type="ARBA" id="ARBA00023315"/>
    </source>
</evidence>
<evidence type="ECO:0000256" key="4">
    <source>
        <dbReference type="ARBA" id="ARBA00022679"/>
    </source>
</evidence>
<evidence type="ECO:0000313" key="8">
    <source>
        <dbReference type="Proteomes" id="UP001498771"/>
    </source>
</evidence>